<accession>A0ABP0FZN2</accession>
<feature type="domain" description="C2H2-type" evidence="9">
    <location>
        <begin position="130"/>
        <end position="157"/>
    </location>
</feature>
<evidence type="ECO:0000313" key="10">
    <source>
        <dbReference type="EMBL" id="CAK8684108.1"/>
    </source>
</evidence>
<gene>
    <name evidence="10" type="ORF">CVLEPA_LOCUS15111</name>
</gene>
<feature type="domain" description="C2H2-type" evidence="9">
    <location>
        <begin position="102"/>
        <end position="129"/>
    </location>
</feature>
<name>A0ABP0FZN2_CLALP</name>
<dbReference type="Proteomes" id="UP001642483">
    <property type="component" value="Unassembled WGS sequence"/>
</dbReference>
<feature type="domain" description="C2H2-type" evidence="9">
    <location>
        <begin position="155"/>
        <end position="183"/>
    </location>
</feature>
<dbReference type="Pfam" id="PF13894">
    <property type="entry name" value="zf-C2H2_4"/>
    <property type="match status" value="1"/>
</dbReference>
<evidence type="ECO:0000259" key="9">
    <source>
        <dbReference type="PROSITE" id="PS50157"/>
    </source>
</evidence>
<feature type="domain" description="C2H2-type" evidence="9">
    <location>
        <begin position="60"/>
        <end position="89"/>
    </location>
</feature>
<protein>
    <recommendedName>
        <fullName evidence="9">C2H2-type domain-containing protein</fullName>
    </recommendedName>
</protein>
<keyword evidence="6" id="KW-0238">DNA-binding</keyword>
<proteinExistence type="predicted"/>
<dbReference type="SUPFAM" id="SSF57667">
    <property type="entry name" value="beta-beta-alpha zinc fingers"/>
    <property type="match status" value="4"/>
</dbReference>
<dbReference type="PROSITE" id="PS00028">
    <property type="entry name" value="ZINC_FINGER_C2H2_1"/>
    <property type="match status" value="8"/>
</dbReference>
<dbReference type="InterPro" id="IPR050589">
    <property type="entry name" value="Ikaros_C2H2-ZF"/>
</dbReference>
<evidence type="ECO:0000256" key="4">
    <source>
        <dbReference type="ARBA" id="ARBA00022771"/>
    </source>
</evidence>
<dbReference type="PANTHER" id="PTHR24404">
    <property type="entry name" value="ZINC FINGER PROTEIN"/>
    <property type="match status" value="1"/>
</dbReference>
<keyword evidence="7" id="KW-0539">Nucleus</keyword>
<dbReference type="InterPro" id="IPR013087">
    <property type="entry name" value="Znf_C2H2_type"/>
</dbReference>
<feature type="domain" description="C2H2-type" evidence="9">
    <location>
        <begin position="182"/>
        <end position="209"/>
    </location>
</feature>
<evidence type="ECO:0000256" key="3">
    <source>
        <dbReference type="ARBA" id="ARBA00022737"/>
    </source>
</evidence>
<feature type="domain" description="C2H2-type" evidence="9">
    <location>
        <begin position="33"/>
        <end position="55"/>
    </location>
</feature>
<dbReference type="InterPro" id="IPR036236">
    <property type="entry name" value="Znf_C2H2_sf"/>
</dbReference>
<comment type="caution">
    <text evidence="10">The sequence shown here is derived from an EMBL/GenBank/DDBJ whole genome shotgun (WGS) entry which is preliminary data.</text>
</comment>
<dbReference type="SMART" id="SM00355">
    <property type="entry name" value="ZnF_C2H2"/>
    <property type="match status" value="9"/>
</dbReference>
<dbReference type="Pfam" id="PF13912">
    <property type="entry name" value="zf-C2H2_6"/>
    <property type="match status" value="1"/>
</dbReference>
<evidence type="ECO:0000256" key="6">
    <source>
        <dbReference type="ARBA" id="ARBA00023125"/>
    </source>
</evidence>
<dbReference type="Gene3D" id="3.30.160.60">
    <property type="entry name" value="Classic Zinc Finger"/>
    <property type="match status" value="6"/>
</dbReference>
<evidence type="ECO:0000256" key="8">
    <source>
        <dbReference type="PROSITE-ProRule" id="PRU00042"/>
    </source>
</evidence>
<dbReference type="InterPro" id="IPR054599">
    <property type="entry name" value="TFIIIA_Zfn-C2H2"/>
</dbReference>
<evidence type="ECO:0000256" key="5">
    <source>
        <dbReference type="ARBA" id="ARBA00022833"/>
    </source>
</evidence>
<feature type="domain" description="C2H2-type" evidence="9">
    <location>
        <begin position="240"/>
        <end position="269"/>
    </location>
</feature>
<dbReference type="PROSITE" id="PS50157">
    <property type="entry name" value="ZINC_FINGER_C2H2_2"/>
    <property type="match status" value="9"/>
</dbReference>
<evidence type="ECO:0000256" key="1">
    <source>
        <dbReference type="ARBA" id="ARBA00004123"/>
    </source>
</evidence>
<comment type="subcellular location">
    <subcellularLocation>
        <location evidence="1">Nucleus</location>
    </subcellularLocation>
</comment>
<evidence type="ECO:0000256" key="7">
    <source>
        <dbReference type="ARBA" id="ARBA00023242"/>
    </source>
</evidence>
<reference evidence="10 11" key="1">
    <citation type="submission" date="2024-02" db="EMBL/GenBank/DDBJ databases">
        <authorList>
            <person name="Daric V."/>
            <person name="Darras S."/>
        </authorList>
    </citation>
    <scope>NUCLEOTIDE SEQUENCE [LARGE SCALE GENOMIC DNA]</scope>
</reference>
<dbReference type="EMBL" id="CAWYQH010000097">
    <property type="protein sequence ID" value="CAK8684108.1"/>
    <property type="molecule type" value="Genomic_DNA"/>
</dbReference>
<keyword evidence="11" id="KW-1185">Reference proteome</keyword>
<keyword evidence="5" id="KW-0862">Zinc</keyword>
<dbReference type="Pfam" id="PF00096">
    <property type="entry name" value="zf-C2H2"/>
    <property type="match status" value="4"/>
</dbReference>
<dbReference type="Pfam" id="PF22110">
    <property type="entry name" value="TFIIIA_zf-C2H2"/>
    <property type="match status" value="1"/>
</dbReference>
<keyword evidence="4 8" id="KW-0863">Zinc-finger</keyword>
<evidence type="ECO:0000313" key="11">
    <source>
        <dbReference type="Proteomes" id="UP001642483"/>
    </source>
</evidence>
<keyword evidence="3" id="KW-0677">Repeat</keyword>
<feature type="domain" description="C2H2-type" evidence="9">
    <location>
        <begin position="211"/>
        <end position="239"/>
    </location>
</feature>
<organism evidence="10 11">
    <name type="scientific">Clavelina lepadiformis</name>
    <name type="common">Light-bulb sea squirt</name>
    <name type="synonym">Ascidia lepadiformis</name>
    <dbReference type="NCBI Taxonomy" id="159417"/>
    <lineage>
        <taxon>Eukaryota</taxon>
        <taxon>Metazoa</taxon>
        <taxon>Chordata</taxon>
        <taxon>Tunicata</taxon>
        <taxon>Ascidiacea</taxon>
        <taxon>Aplousobranchia</taxon>
        <taxon>Clavelinidae</taxon>
        <taxon>Clavelina</taxon>
    </lineage>
</organism>
<sequence length="309" mass="36365">MFSCEVCGKSYTKNRHLRLHFARNHVDKSEWTDKCDVCGKVYADAEILQRHALTHHNLGIKCPIEDCNEEFPSQLAMHKHRKSHFSKDFENLKEVKAKKKKYCCEECDMSFAKHHLLTQHSYIHTNVLPFKCTKCETAFLTLAHRNRHEKVHNGYKCDQCNQRFDTWTDLRSHVSKEHPRRFPCTKCDKTFRMACRLREHMVSHGEVRKLYKCKECDRTFVKKFNLKTHIKIQHENVKTFKCPTEGCLKVFAHNHSLKKHMVTHAPDYVRPTRKRSDKPARKARKGKTNKISLLSQITGIKPKIITVGV</sequence>
<keyword evidence="2" id="KW-0479">Metal-binding</keyword>
<evidence type="ECO:0000256" key="2">
    <source>
        <dbReference type="ARBA" id="ARBA00022723"/>
    </source>
</evidence>
<feature type="domain" description="C2H2-type" evidence="9">
    <location>
        <begin position="2"/>
        <end position="30"/>
    </location>
</feature>